<evidence type="ECO:0000256" key="4">
    <source>
        <dbReference type="PROSITE-ProRule" id="PRU00325"/>
    </source>
</evidence>
<keyword evidence="3" id="KW-0862">Zinc</keyword>
<proteinExistence type="predicted"/>
<dbReference type="EMBL" id="JAMSHJ010000006">
    <property type="protein sequence ID" value="KAI5393266.1"/>
    <property type="molecule type" value="Genomic_DNA"/>
</dbReference>
<feature type="compositionally biased region" description="Basic and acidic residues" evidence="5">
    <location>
        <begin position="153"/>
        <end position="163"/>
    </location>
</feature>
<feature type="region of interest" description="Disordered" evidence="5">
    <location>
        <begin position="116"/>
        <end position="173"/>
    </location>
</feature>
<evidence type="ECO:0000259" key="6">
    <source>
        <dbReference type="PROSITE" id="PS50966"/>
    </source>
</evidence>
<dbReference type="Proteomes" id="UP001058974">
    <property type="component" value="Chromosome 6"/>
</dbReference>
<feature type="compositionally biased region" description="Polar residues" evidence="5">
    <location>
        <begin position="164"/>
        <end position="173"/>
    </location>
</feature>
<dbReference type="GO" id="GO:0008270">
    <property type="term" value="F:zinc ion binding"/>
    <property type="evidence" value="ECO:0007669"/>
    <property type="project" value="UniProtKB-KW"/>
</dbReference>
<dbReference type="InterPro" id="IPR006564">
    <property type="entry name" value="Znf_PMZ"/>
</dbReference>
<keyword evidence="2 4" id="KW-0863">Zinc-finger</keyword>
<evidence type="ECO:0000313" key="8">
    <source>
        <dbReference type="Proteomes" id="UP001058974"/>
    </source>
</evidence>
<gene>
    <name evidence="7" type="ORF">KIW84_060401</name>
</gene>
<dbReference type="SMART" id="SM00575">
    <property type="entry name" value="ZnF_PMZ"/>
    <property type="match status" value="1"/>
</dbReference>
<dbReference type="Pfam" id="PF04434">
    <property type="entry name" value="SWIM"/>
    <property type="match status" value="1"/>
</dbReference>
<feature type="domain" description="SWIM-type" evidence="6">
    <location>
        <begin position="35"/>
        <end position="67"/>
    </location>
</feature>
<comment type="caution">
    <text evidence="7">The sequence shown here is derived from an EMBL/GenBank/DDBJ whole genome shotgun (WGS) entry which is preliminary data.</text>
</comment>
<protein>
    <recommendedName>
        <fullName evidence="6">SWIM-type domain-containing protein</fullName>
    </recommendedName>
</protein>
<dbReference type="PANTHER" id="PTHR31973">
    <property type="entry name" value="POLYPROTEIN, PUTATIVE-RELATED"/>
    <property type="match status" value="1"/>
</dbReference>
<accession>A0A9D4W0V6</accession>
<dbReference type="InterPro" id="IPR007527">
    <property type="entry name" value="Znf_SWIM"/>
</dbReference>
<dbReference type="AlphaFoldDB" id="A0A9D4W0V6"/>
<evidence type="ECO:0000256" key="3">
    <source>
        <dbReference type="ARBA" id="ARBA00022833"/>
    </source>
</evidence>
<evidence type="ECO:0000313" key="7">
    <source>
        <dbReference type="EMBL" id="KAI5393266.1"/>
    </source>
</evidence>
<keyword evidence="1" id="KW-0479">Metal-binding</keyword>
<feature type="compositionally biased region" description="Basic residues" evidence="5">
    <location>
        <begin position="138"/>
        <end position="152"/>
    </location>
</feature>
<evidence type="ECO:0000256" key="1">
    <source>
        <dbReference type="ARBA" id="ARBA00022723"/>
    </source>
</evidence>
<name>A0A9D4W0V6_PEA</name>
<keyword evidence="8" id="KW-1185">Reference proteome</keyword>
<sequence>MVIEKNKQHAQGWTPTWYGDDDLSIFGVTNGIESYCVNLKNETCSCRKWDLSGIPCCHVNTSIWNIKNNLEVMWLSTTAIGSPKKLRKKENDELENPHVLSRRHAAITCKKYGEMGHNKRSYKGKRAVERAIPTGGNRAKKSKTNKGGKGKKNSSETHAEIRQDSQAPQVTQD</sequence>
<reference evidence="7 8" key="1">
    <citation type="journal article" date="2022" name="Nat. Genet.">
        <title>Improved pea reference genome and pan-genome highlight genomic features and evolutionary characteristics.</title>
        <authorList>
            <person name="Yang T."/>
            <person name="Liu R."/>
            <person name="Luo Y."/>
            <person name="Hu S."/>
            <person name="Wang D."/>
            <person name="Wang C."/>
            <person name="Pandey M.K."/>
            <person name="Ge S."/>
            <person name="Xu Q."/>
            <person name="Li N."/>
            <person name="Li G."/>
            <person name="Huang Y."/>
            <person name="Saxena R.K."/>
            <person name="Ji Y."/>
            <person name="Li M."/>
            <person name="Yan X."/>
            <person name="He Y."/>
            <person name="Liu Y."/>
            <person name="Wang X."/>
            <person name="Xiang C."/>
            <person name="Varshney R.K."/>
            <person name="Ding H."/>
            <person name="Gao S."/>
            <person name="Zong X."/>
        </authorList>
    </citation>
    <scope>NUCLEOTIDE SEQUENCE [LARGE SCALE GENOMIC DNA]</scope>
    <source>
        <strain evidence="7 8">cv. Zhongwan 6</strain>
    </source>
</reference>
<dbReference type="Gramene" id="Psat06G0040100-T1">
    <property type="protein sequence ID" value="KAI5393266.1"/>
    <property type="gene ID" value="KIW84_060401"/>
</dbReference>
<organism evidence="7 8">
    <name type="scientific">Pisum sativum</name>
    <name type="common">Garden pea</name>
    <name type="synonym">Lathyrus oleraceus</name>
    <dbReference type="NCBI Taxonomy" id="3888"/>
    <lineage>
        <taxon>Eukaryota</taxon>
        <taxon>Viridiplantae</taxon>
        <taxon>Streptophyta</taxon>
        <taxon>Embryophyta</taxon>
        <taxon>Tracheophyta</taxon>
        <taxon>Spermatophyta</taxon>
        <taxon>Magnoliopsida</taxon>
        <taxon>eudicotyledons</taxon>
        <taxon>Gunneridae</taxon>
        <taxon>Pentapetalae</taxon>
        <taxon>rosids</taxon>
        <taxon>fabids</taxon>
        <taxon>Fabales</taxon>
        <taxon>Fabaceae</taxon>
        <taxon>Papilionoideae</taxon>
        <taxon>50 kb inversion clade</taxon>
        <taxon>NPAAA clade</taxon>
        <taxon>Hologalegina</taxon>
        <taxon>IRL clade</taxon>
        <taxon>Fabeae</taxon>
        <taxon>Lathyrus</taxon>
    </lineage>
</organism>
<evidence type="ECO:0000256" key="2">
    <source>
        <dbReference type="ARBA" id="ARBA00022771"/>
    </source>
</evidence>
<evidence type="ECO:0000256" key="5">
    <source>
        <dbReference type="SAM" id="MobiDB-lite"/>
    </source>
</evidence>
<dbReference type="PANTHER" id="PTHR31973:SF197">
    <property type="entry name" value="SWIM-TYPE DOMAIN-CONTAINING PROTEIN"/>
    <property type="match status" value="1"/>
</dbReference>
<dbReference type="PROSITE" id="PS50966">
    <property type="entry name" value="ZF_SWIM"/>
    <property type="match status" value="1"/>
</dbReference>